<feature type="transmembrane region" description="Helical" evidence="6">
    <location>
        <begin position="141"/>
        <end position="165"/>
    </location>
</feature>
<dbReference type="GO" id="GO:0051301">
    <property type="term" value="P:cell division"/>
    <property type="evidence" value="ECO:0007669"/>
    <property type="project" value="InterPro"/>
</dbReference>
<comment type="subcellular location">
    <subcellularLocation>
        <location evidence="1">Membrane</location>
        <topology evidence="1">Multi-pass membrane protein</topology>
    </subcellularLocation>
</comment>
<name>K1SEE2_9ZZZZ</name>
<dbReference type="InterPro" id="IPR001182">
    <property type="entry name" value="FtsW/RodA"/>
</dbReference>
<dbReference type="PANTHER" id="PTHR30474:SF3">
    <property type="entry name" value="PEPTIDOGLYCAN GLYCOSYLTRANSFERASE RODA"/>
    <property type="match status" value="1"/>
</dbReference>
<sequence length="201" mass="21845">MKDFGTALIFFFTFLIMAFLRSGDIKTIFLVCAAALGGGGLVLTFKPYVAKRFETYRHVWEYANDRGYQQARLLIYSVSGGLFGLGIGNGKLRDVYAATEDLAFGMVCEEFGIIVAFAVLLTFVALVVYSIRYAVAARSSFYAIAACAASGLLLFQAALHVFGVTDLLPWTGVTLPFISRGGSSMMCCWGLVAFIKAIDVK</sequence>
<evidence type="ECO:0000256" key="4">
    <source>
        <dbReference type="ARBA" id="ARBA00022989"/>
    </source>
</evidence>
<organism evidence="7">
    <name type="scientific">human gut metagenome</name>
    <dbReference type="NCBI Taxonomy" id="408170"/>
    <lineage>
        <taxon>unclassified sequences</taxon>
        <taxon>metagenomes</taxon>
        <taxon>organismal metagenomes</taxon>
    </lineage>
</organism>
<dbReference type="GO" id="GO:0032153">
    <property type="term" value="C:cell division site"/>
    <property type="evidence" value="ECO:0007669"/>
    <property type="project" value="TreeGrafter"/>
</dbReference>
<evidence type="ECO:0000256" key="1">
    <source>
        <dbReference type="ARBA" id="ARBA00004141"/>
    </source>
</evidence>
<keyword evidence="2 6" id="KW-0812">Transmembrane</keyword>
<feature type="transmembrane region" description="Helical" evidence="6">
    <location>
        <begin position="28"/>
        <end position="50"/>
    </location>
</feature>
<feature type="transmembrane region" description="Helical" evidence="6">
    <location>
        <begin position="71"/>
        <end position="91"/>
    </location>
</feature>
<keyword evidence="4 6" id="KW-1133">Transmembrane helix</keyword>
<comment type="caution">
    <text evidence="7">The sequence shown here is derived from an EMBL/GenBank/DDBJ whole genome shotgun (WGS) entry which is preliminary data.</text>
</comment>
<feature type="non-terminal residue" evidence="7">
    <location>
        <position position="201"/>
    </location>
</feature>
<reference evidence="7" key="1">
    <citation type="journal article" date="2013" name="Environ. Microbiol.">
        <title>Microbiota from the distal guts of lean and obese adolescents exhibit partial functional redundancy besides clear differences in community structure.</title>
        <authorList>
            <person name="Ferrer M."/>
            <person name="Ruiz A."/>
            <person name="Lanza F."/>
            <person name="Haange S.B."/>
            <person name="Oberbach A."/>
            <person name="Till H."/>
            <person name="Bargiela R."/>
            <person name="Campoy C."/>
            <person name="Segura M.T."/>
            <person name="Richter M."/>
            <person name="von Bergen M."/>
            <person name="Seifert J."/>
            <person name="Suarez A."/>
        </authorList>
    </citation>
    <scope>NUCLEOTIDE SEQUENCE</scope>
</reference>
<feature type="transmembrane region" description="Helical" evidence="6">
    <location>
        <begin position="177"/>
        <end position="198"/>
    </location>
</feature>
<dbReference type="GO" id="GO:0005886">
    <property type="term" value="C:plasma membrane"/>
    <property type="evidence" value="ECO:0007669"/>
    <property type="project" value="TreeGrafter"/>
</dbReference>
<evidence type="ECO:0000256" key="3">
    <source>
        <dbReference type="ARBA" id="ARBA00022960"/>
    </source>
</evidence>
<evidence type="ECO:0000256" key="2">
    <source>
        <dbReference type="ARBA" id="ARBA00022692"/>
    </source>
</evidence>
<proteinExistence type="predicted"/>
<keyword evidence="5 6" id="KW-0472">Membrane</keyword>
<protein>
    <submittedName>
        <fullName evidence="7">Cell cycle protein</fullName>
    </submittedName>
</protein>
<evidence type="ECO:0000256" key="5">
    <source>
        <dbReference type="ARBA" id="ARBA00023136"/>
    </source>
</evidence>
<dbReference type="EMBL" id="AJWY01011712">
    <property type="protein sequence ID" value="EKC51995.1"/>
    <property type="molecule type" value="Genomic_DNA"/>
</dbReference>
<dbReference type="AlphaFoldDB" id="K1SEE2"/>
<dbReference type="GO" id="GO:0015648">
    <property type="term" value="F:lipid-linked peptidoglycan transporter activity"/>
    <property type="evidence" value="ECO:0007669"/>
    <property type="project" value="TreeGrafter"/>
</dbReference>
<keyword evidence="3" id="KW-0133">Cell shape</keyword>
<dbReference type="Pfam" id="PF01098">
    <property type="entry name" value="FTSW_RODA_SPOVE"/>
    <property type="match status" value="1"/>
</dbReference>
<dbReference type="GO" id="GO:0008360">
    <property type="term" value="P:regulation of cell shape"/>
    <property type="evidence" value="ECO:0007669"/>
    <property type="project" value="UniProtKB-KW"/>
</dbReference>
<evidence type="ECO:0000256" key="6">
    <source>
        <dbReference type="SAM" id="Phobius"/>
    </source>
</evidence>
<gene>
    <name evidence="7" type="ORF">LEA_17113</name>
</gene>
<accession>K1SEE2</accession>
<evidence type="ECO:0000313" key="7">
    <source>
        <dbReference type="EMBL" id="EKC51995.1"/>
    </source>
</evidence>
<dbReference type="PANTHER" id="PTHR30474">
    <property type="entry name" value="CELL CYCLE PROTEIN"/>
    <property type="match status" value="1"/>
</dbReference>
<feature type="transmembrane region" description="Helical" evidence="6">
    <location>
        <begin position="111"/>
        <end position="129"/>
    </location>
</feature>